<evidence type="ECO:0000313" key="2">
    <source>
        <dbReference type="Proteomes" id="UP001437256"/>
    </source>
</evidence>
<proteinExistence type="predicted"/>
<sequence>MPPLTEENYTNLCEAARLFGCQQDYSLHEVDKVMEKVSGPYNSEGQRSEEGTDWAKYWSNAVAVTELDAEIPMPKIPGPPTYLAVVPFTSTAWVSSPMPTLVPSTPIDLGPTVAKNFNAACVDVKEEHERRRLNSNIPKREKKNTGAWQDVLLNQLVIVHNQADKKRDLYCIGCLGIWASIAADRAFPHAQSCSAMQQDFHSTWNDAMKRLGSKSVASAEDEDHKQAPVAEELCQGKITEAFEPAQLTPQQWLKINFFLLRLLLCCALAWALLDDGFFIDFVNALNLAYKVPNQSNFIVFQLTSEVQEVAGKIVEYLTQFIHLMLSFDGWSSCGFGEIYTVHITMHDIWQSYFIEGLLLTGCSCTGERIAGKLGKVILTYTALRFSLVMSDSANNVRSACCILCSKWPWIMSSPSPCHILNLLAKDLILGSKKYPKVRGFSDVLSVVSAFTTYFPHSNHSKFHLRKEMKKEKDKQGIEKGRETHFSTYSTHTKSLQCCWPAIAHCHSAHVLKFEGKGSQVIRSHLEDFNHGMAFVSDLRTTIRILNLIETGLHTLKGLNTTLSDVLNVFIGVAVAFT</sequence>
<protein>
    <recommendedName>
        <fullName evidence="3">DUF659 domain-containing protein</fullName>
    </recommendedName>
</protein>
<dbReference type="EMBL" id="JBBXMP010000403">
    <property type="protein sequence ID" value="KAL0057945.1"/>
    <property type="molecule type" value="Genomic_DNA"/>
</dbReference>
<evidence type="ECO:0008006" key="3">
    <source>
        <dbReference type="Google" id="ProtNLM"/>
    </source>
</evidence>
<gene>
    <name evidence="1" type="ORF">AAF712_015395</name>
</gene>
<evidence type="ECO:0000313" key="1">
    <source>
        <dbReference type="EMBL" id="KAL0057945.1"/>
    </source>
</evidence>
<name>A0ABR2Z8D5_9AGAR</name>
<organism evidence="1 2">
    <name type="scientific">Marasmius tenuissimus</name>
    <dbReference type="NCBI Taxonomy" id="585030"/>
    <lineage>
        <taxon>Eukaryota</taxon>
        <taxon>Fungi</taxon>
        <taxon>Dikarya</taxon>
        <taxon>Basidiomycota</taxon>
        <taxon>Agaricomycotina</taxon>
        <taxon>Agaricomycetes</taxon>
        <taxon>Agaricomycetidae</taxon>
        <taxon>Agaricales</taxon>
        <taxon>Marasmiineae</taxon>
        <taxon>Marasmiaceae</taxon>
        <taxon>Marasmius</taxon>
    </lineage>
</organism>
<keyword evidence="2" id="KW-1185">Reference proteome</keyword>
<accession>A0ABR2Z8D5</accession>
<dbReference type="InterPro" id="IPR012337">
    <property type="entry name" value="RNaseH-like_sf"/>
</dbReference>
<reference evidence="1 2" key="1">
    <citation type="submission" date="2024-05" db="EMBL/GenBank/DDBJ databases">
        <title>A draft genome resource for the thread blight pathogen Marasmius tenuissimus strain MS-2.</title>
        <authorList>
            <person name="Yulfo-Soto G.E."/>
            <person name="Baruah I.K."/>
            <person name="Amoako-Attah I."/>
            <person name="Bukari Y."/>
            <person name="Meinhardt L.W."/>
            <person name="Bailey B.A."/>
            <person name="Cohen S.P."/>
        </authorList>
    </citation>
    <scope>NUCLEOTIDE SEQUENCE [LARGE SCALE GENOMIC DNA]</scope>
    <source>
        <strain evidence="1 2">MS-2</strain>
    </source>
</reference>
<comment type="caution">
    <text evidence="1">The sequence shown here is derived from an EMBL/GenBank/DDBJ whole genome shotgun (WGS) entry which is preliminary data.</text>
</comment>
<dbReference type="Proteomes" id="UP001437256">
    <property type="component" value="Unassembled WGS sequence"/>
</dbReference>
<dbReference type="SUPFAM" id="SSF53098">
    <property type="entry name" value="Ribonuclease H-like"/>
    <property type="match status" value="1"/>
</dbReference>